<dbReference type="Proteomes" id="UP001187192">
    <property type="component" value="Unassembled WGS sequence"/>
</dbReference>
<protein>
    <recommendedName>
        <fullName evidence="5">Reverse transcriptase zinc-binding domain-containing protein</fullName>
    </recommendedName>
</protein>
<reference evidence="3" key="1">
    <citation type="submission" date="2023-07" db="EMBL/GenBank/DDBJ databases">
        <title>draft genome sequence of fig (Ficus carica).</title>
        <authorList>
            <person name="Takahashi T."/>
            <person name="Nishimura K."/>
        </authorList>
    </citation>
    <scope>NUCLEOTIDE SEQUENCE</scope>
</reference>
<dbReference type="GO" id="GO:0008422">
    <property type="term" value="F:beta-glucosidase activity"/>
    <property type="evidence" value="ECO:0007669"/>
    <property type="project" value="TreeGrafter"/>
</dbReference>
<sequence>MMDPLRSISIIDEENEVIGIADEVVEESERTKVLEKEPWTFNKALLVMKDKYFRSVDFLDVEPRGGISYEWRSILWGGIVKDKTCPRCEDGIESTSHALLECPVYRMVWRLSCLDSYVTEKAPQPFSDVLRILAAELIADDFALFCWMAWKLWNERNSLVHGKEGLAPEVLLEQSDLANGLMFITIHLLRRDRKELKPGNFLHKAVHEVEPSLDAEGVVLDDIREFLSTLHYPSVSHIKREEFAYFSTICFQEFGDRVKYWVTINEPNHLSDFAYLKGIYPPAHCSPPFGTCSAGDSDTEPLIAMHNMLISHAMAADIYSKHFQPKQGGFIGIVLNAFMYEPLRDEEVDRQAVDRALAFNIA</sequence>
<dbReference type="GO" id="GO:0005975">
    <property type="term" value="P:carbohydrate metabolic process"/>
    <property type="evidence" value="ECO:0007669"/>
    <property type="project" value="InterPro"/>
</dbReference>
<organism evidence="3 4">
    <name type="scientific">Ficus carica</name>
    <name type="common">Common fig</name>
    <dbReference type="NCBI Taxonomy" id="3494"/>
    <lineage>
        <taxon>Eukaryota</taxon>
        <taxon>Viridiplantae</taxon>
        <taxon>Streptophyta</taxon>
        <taxon>Embryophyta</taxon>
        <taxon>Tracheophyta</taxon>
        <taxon>Spermatophyta</taxon>
        <taxon>Magnoliopsida</taxon>
        <taxon>eudicotyledons</taxon>
        <taxon>Gunneridae</taxon>
        <taxon>Pentapetalae</taxon>
        <taxon>rosids</taxon>
        <taxon>fabids</taxon>
        <taxon>Rosales</taxon>
        <taxon>Moraceae</taxon>
        <taxon>Ficeae</taxon>
        <taxon>Ficus</taxon>
    </lineage>
</organism>
<dbReference type="Pfam" id="PF00232">
    <property type="entry name" value="Glyco_hydro_1"/>
    <property type="match status" value="1"/>
</dbReference>
<dbReference type="SUPFAM" id="SSF51445">
    <property type="entry name" value="(Trans)glycosidases"/>
    <property type="match status" value="1"/>
</dbReference>
<name>A0AA88A5B4_FICCA</name>
<evidence type="ECO:0000313" key="3">
    <source>
        <dbReference type="EMBL" id="GMN44812.1"/>
    </source>
</evidence>
<evidence type="ECO:0000313" key="4">
    <source>
        <dbReference type="Proteomes" id="UP001187192"/>
    </source>
</evidence>
<proteinExistence type="inferred from homology"/>
<evidence type="ECO:0000256" key="1">
    <source>
        <dbReference type="ARBA" id="ARBA00010838"/>
    </source>
</evidence>
<accession>A0AA88A5B4</accession>
<dbReference type="PANTHER" id="PTHR10353:SF175">
    <property type="entry name" value="BETA-GLUCOSIDASE 18-LIKE ISOFORM X1"/>
    <property type="match status" value="1"/>
</dbReference>
<keyword evidence="4" id="KW-1185">Reference proteome</keyword>
<evidence type="ECO:0008006" key="5">
    <source>
        <dbReference type="Google" id="ProtNLM"/>
    </source>
</evidence>
<dbReference type="AlphaFoldDB" id="A0AA88A5B4"/>
<dbReference type="EMBL" id="BTGU01000019">
    <property type="protein sequence ID" value="GMN44812.1"/>
    <property type="molecule type" value="Genomic_DNA"/>
</dbReference>
<dbReference type="Gene3D" id="3.20.20.80">
    <property type="entry name" value="Glycosidases"/>
    <property type="match status" value="1"/>
</dbReference>
<comment type="caution">
    <text evidence="3">The sequence shown here is derived from an EMBL/GenBank/DDBJ whole genome shotgun (WGS) entry which is preliminary data.</text>
</comment>
<comment type="similarity">
    <text evidence="1 2">Belongs to the glycosyl hydrolase 1 family.</text>
</comment>
<evidence type="ECO:0000256" key="2">
    <source>
        <dbReference type="RuleBase" id="RU003690"/>
    </source>
</evidence>
<dbReference type="PANTHER" id="PTHR10353">
    <property type="entry name" value="GLYCOSYL HYDROLASE"/>
    <property type="match status" value="1"/>
</dbReference>
<dbReference type="InterPro" id="IPR001360">
    <property type="entry name" value="Glyco_hydro_1"/>
</dbReference>
<gene>
    <name evidence="3" type="ORF">TIFTF001_013997</name>
</gene>
<dbReference type="InterPro" id="IPR017853">
    <property type="entry name" value="GH"/>
</dbReference>